<dbReference type="AlphaFoldDB" id="A0A9E7G5S1"/>
<gene>
    <name evidence="1" type="ORF">MUK42_28500</name>
</gene>
<evidence type="ECO:0000313" key="2">
    <source>
        <dbReference type="Proteomes" id="UP001055439"/>
    </source>
</evidence>
<sequence>MVASVSLTLNKAIRTFLVFFHLPTNLTIPKQRKGETRGRDLGEICAGQLKLSETAATPCVPLQEDKAQVKRAPSVRTTMFMATTFETRNTLI</sequence>
<accession>A0A9E7G5S1</accession>
<dbReference type="EMBL" id="CP097508">
    <property type="protein sequence ID" value="URE08590.1"/>
    <property type="molecule type" value="Genomic_DNA"/>
</dbReference>
<organism evidence="1 2">
    <name type="scientific">Musa troglodytarum</name>
    <name type="common">fe'i banana</name>
    <dbReference type="NCBI Taxonomy" id="320322"/>
    <lineage>
        <taxon>Eukaryota</taxon>
        <taxon>Viridiplantae</taxon>
        <taxon>Streptophyta</taxon>
        <taxon>Embryophyta</taxon>
        <taxon>Tracheophyta</taxon>
        <taxon>Spermatophyta</taxon>
        <taxon>Magnoliopsida</taxon>
        <taxon>Liliopsida</taxon>
        <taxon>Zingiberales</taxon>
        <taxon>Musaceae</taxon>
        <taxon>Musa</taxon>
    </lineage>
</organism>
<reference evidence="1" key="1">
    <citation type="submission" date="2022-05" db="EMBL/GenBank/DDBJ databases">
        <title>The Musa troglodytarum L. genome provides insights into the mechanism of non-climacteric behaviour and enrichment of carotenoids.</title>
        <authorList>
            <person name="Wang J."/>
        </authorList>
    </citation>
    <scope>NUCLEOTIDE SEQUENCE</scope>
    <source>
        <tissue evidence="1">Leaf</tissue>
    </source>
</reference>
<keyword evidence="2" id="KW-1185">Reference proteome</keyword>
<proteinExistence type="predicted"/>
<protein>
    <submittedName>
        <fullName evidence="1">Uncharacterized protein</fullName>
    </submittedName>
</protein>
<dbReference type="Proteomes" id="UP001055439">
    <property type="component" value="Chromosome 6"/>
</dbReference>
<evidence type="ECO:0000313" key="1">
    <source>
        <dbReference type="EMBL" id="URE08590.1"/>
    </source>
</evidence>
<name>A0A9E7G5S1_9LILI</name>